<keyword evidence="1" id="KW-0812">Transmembrane</keyword>
<dbReference type="AlphaFoldDB" id="A0A1J0VP62"/>
<feature type="transmembrane region" description="Helical" evidence="1">
    <location>
        <begin position="108"/>
        <end position="129"/>
    </location>
</feature>
<dbReference type="Proteomes" id="UP000183810">
    <property type="component" value="Chromosome"/>
</dbReference>
<keyword evidence="1" id="KW-1133">Transmembrane helix</keyword>
<organism evidence="2 3">
    <name type="scientific">Nocardia mangyaensis</name>
    <dbReference type="NCBI Taxonomy" id="2213200"/>
    <lineage>
        <taxon>Bacteria</taxon>
        <taxon>Bacillati</taxon>
        <taxon>Actinomycetota</taxon>
        <taxon>Actinomycetes</taxon>
        <taxon>Mycobacteriales</taxon>
        <taxon>Nocardiaceae</taxon>
        <taxon>Nocardia</taxon>
    </lineage>
</organism>
<keyword evidence="3" id="KW-1185">Reference proteome</keyword>
<dbReference type="EMBL" id="CP018082">
    <property type="protein sequence ID" value="APE33827.1"/>
    <property type="molecule type" value="Genomic_DNA"/>
</dbReference>
<evidence type="ECO:0000313" key="3">
    <source>
        <dbReference type="Proteomes" id="UP000183810"/>
    </source>
</evidence>
<dbReference type="KEGG" id="nsl:BOX37_07425"/>
<feature type="transmembrane region" description="Helical" evidence="1">
    <location>
        <begin position="43"/>
        <end position="63"/>
    </location>
</feature>
<name>A0A1J0VP62_9NOCA</name>
<keyword evidence="1" id="KW-0472">Membrane</keyword>
<evidence type="ECO:0000313" key="2">
    <source>
        <dbReference type="EMBL" id="APE33827.1"/>
    </source>
</evidence>
<gene>
    <name evidence="2" type="ORF">BOX37_07425</name>
</gene>
<proteinExistence type="predicted"/>
<reference evidence="2" key="1">
    <citation type="submission" date="2016-11" db="EMBL/GenBank/DDBJ databases">
        <authorList>
            <person name="Jaros S."/>
            <person name="Januszkiewicz K."/>
            <person name="Wedrychowicz H."/>
        </authorList>
    </citation>
    <scope>NUCLEOTIDE SEQUENCE [LARGE SCALE GENOMIC DNA]</scope>
    <source>
        <strain evidence="2">Y48</strain>
    </source>
</reference>
<protein>
    <submittedName>
        <fullName evidence="2">Uncharacterized protein</fullName>
    </submittedName>
</protein>
<accession>A0A1J0VP62</accession>
<feature type="transmembrane region" description="Helical" evidence="1">
    <location>
        <begin position="70"/>
        <end position="96"/>
    </location>
</feature>
<feature type="transmembrane region" description="Helical" evidence="1">
    <location>
        <begin position="12"/>
        <end position="31"/>
    </location>
</feature>
<sequence>MFVVRFRGDRRGFGNGVLLLLGLLCVGGALVSSGAESSGPQVLVLLVLGLGLALLVPYVLLVVAFAARWVVLGTVLVAVVLVASYLGFLLVAFLLYSLVYGWTTRAEGAIAIVVHGSGLLGGRVSPLLASRLDRALGLWRADRPLLPAERIAARGCRRPGRTQVVHHRRLRDSGGTAARGGGRRVMAGESKIGVTWNTT</sequence>
<evidence type="ECO:0000256" key="1">
    <source>
        <dbReference type="SAM" id="Phobius"/>
    </source>
</evidence>